<reference evidence="2" key="1">
    <citation type="submission" date="2016-10" db="EMBL/GenBank/DDBJ databases">
        <authorList>
            <person name="Varghese N."/>
            <person name="Submissions S."/>
        </authorList>
    </citation>
    <scope>NUCLEOTIDE SEQUENCE [LARGE SCALE GENOMIC DNA]</scope>
    <source>
        <strain evidence="2">DSM 28881</strain>
    </source>
</reference>
<proteinExistence type="predicted"/>
<evidence type="ECO:0000313" key="1">
    <source>
        <dbReference type="EMBL" id="SFJ24685.1"/>
    </source>
</evidence>
<evidence type="ECO:0008006" key="3">
    <source>
        <dbReference type="Google" id="ProtNLM"/>
    </source>
</evidence>
<gene>
    <name evidence="1" type="ORF">SAMN05443431_105259</name>
</gene>
<keyword evidence="2" id="KW-1185">Reference proteome</keyword>
<dbReference type="RefSeq" id="WP_090840019.1">
    <property type="nucleotide sequence ID" value="NZ_CANKYB010000005.1"/>
</dbReference>
<accession>A0A1I3PTD9</accession>
<name>A0A1I3PTD9_9FLAO</name>
<dbReference type="AlphaFoldDB" id="A0A1I3PTD9"/>
<evidence type="ECO:0000313" key="2">
    <source>
        <dbReference type="Proteomes" id="UP000199559"/>
    </source>
</evidence>
<dbReference type="STRING" id="1144750.SAMN05443431_105259"/>
<dbReference type="EMBL" id="FORM01000005">
    <property type="protein sequence ID" value="SFJ24685.1"/>
    <property type="molecule type" value="Genomic_DNA"/>
</dbReference>
<dbReference type="Proteomes" id="UP000199559">
    <property type="component" value="Unassembled WGS sequence"/>
</dbReference>
<sequence>MTSPNLIRQEQNKLNERYKALIERSYNLRQTDHEASDVSAYQAVKLLNKMNKLNYLARESLKALS</sequence>
<dbReference type="NCBIfam" id="NF033487">
    <property type="entry name" value="Lacal_2735_fam"/>
    <property type="match status" value="1"/>
</dbReference>
<protein>
    <recommendedName>
        <fullName evidence="3">Lacal_2735 family protein</fullName>
    </recommendedName>
</protein>
<dbReference type="InterPro" id="IPR045493">
    <property type="entry name" value="DUF6435"/>
</dbReference>
<organism evidence="1 2">
    <name type="scientific">Olleya namhaensis</name>
    <dbReference type="NCBI Taxonomy" id="1144750"/>
    <lineage>
        <taxon>Bacteria</taxon>
        <taxon>Pseudomonadati</taxon>
        <taxon>Bacteroidota</taxon>
        <taxon>Flavobacteriia</taxon>
        <taxon>Flavobacteriales</taxon>
        <taxon>Flavobacteriaceae</taxon>
    </lineage>
</organism>